<dbReference type="InterPro" id="IPR036388">
    <property type="entry name" value="WH-like_DNA-bd_sf"/>
</dbReference>
<evidence type="ECO:0000256" key="6">
    <source>
        <dbReference type="SAM" id="MobiDB-lite"/>
    </source>
</evidence>
<dbReference type="Pfam" id="PF08281">
    <property type="entry name" value="Sigma70_r4_2"/>
    <property type="match status" value="1"/>
</dbReference>
<evidence type="ECO:0000313" key="9">
    <source>
        <dbReference type="EMBL" id="APW61931.1"/>
    </source>
</evidence>
<name>A0A1U7CSM3_9BACT</name>
<keyword evidence="10" id="KW-1185">Reference proteome</keyword>
<dbReference type="Gene3D" id="1.10.10.10">
    <property type="entry name" value="Winged helix-like DNA-binding domain superfamily/Winged helix DNA-binding domain"/>
    <property type="match status" value="1"/>
</dbReference>
<evidence type="ECO:0000256" key="5">
    <source>
        <dbReference type="ARBA" id="ARBA00023163"/>
    </source>
</evidence>
<keyword evidence="5" id="KW-0804">Transcription</keyword>
<dbReference type="STRING" id="1387353.BSF38_03463"/>
<dbReference type="GO" id="GO:0006352">
    <property type="term" value="P:DNA-templated transcription initiation"/>
    <property type="evidence" value="ECO:0007669"/>
    <property type="project" value="InterPro"/>
</dbReference>
<evidence type="ECO:0000256" key="1">
    <source>
        <dbReference type="ARBA" id="ARBA00010641"/>
    </source>
</evidence>
<dbReference type="InterPro" id="IPR007627">
    <property type="entry name" value="RNA_pol_sigma70_r2"/>
</dbReference>
<dbReference type="EMBL" id="CP019082">
    <property type="protein sequence ID" value="APW61931.1"/>
    <property type="molecule type" value="Genomic_DNA"/>
</dbReference>
<evidence type="ECO:0000256" key="3">
    <source>
        <dbReference type="ARBA" id="ARBA00023082"/>
    </source>
</evidence>
<keyword evidence="4" id="KW-0238">DNA-binding</keyword>
<dbReference type="InterPro" id="IPR014284">
    <property type="entry name" value="RNA_pol_sigma-70_dom"/>
</dbReference>
<evidence type="ECO:0000313" key="10">
    <source>
        <dbReference type="Proteomes" id="UP000186309"/>
    </source>
</evidence>
<dbReference type="OrthoDB" id="273082at2"/>
<evidence type="ECO:0000256" key="2">
    <source>
        <dbReference type="ARBA" id="ARBA00023015"/>
    </source>
</evidence>
<dbReference type="Proteomes" id="UP000186309">
    <property type="component" value="Chromosome"/>
</dbReference>
<dbReference type="InterPro" id="IPR013249">
    <property type="entry name" value="RNA_pol_sigma70_r4_t2"/>
</dbReference>
<feature type="region of interest" description="Disordered" evidence="6">
    <location>
        <begin position="1"/>
        <end position="70"/>
    </location>
</feature>
<dbReference type="SUPFAM" id="SSF88659">
    <property type="entry name" value="Sigma3 and sigma4 domains of RNA polymerase sigma factors"/>
    <property type="match status" value="1"/>
</dbReference>
<dbReference type="PANTHER" id="PTHR43133">
    <property type="entry name" value="RNA POLYMERASE ECF-TYPE SIGMA FACTO"/>
    <property type="match status" value="1"/>
</dbReference>
<dbReference type="Gene3D" id="1.10.1740.10">
    <property type="match status" value="1"/>
</dbReference>
<protein>
    <submittedName>
        <fullName evidence="9">ECF RNA polymerase sigma factor SigW</fullName>
    </submittedName>
</protein>
<feature type="domain" description="RNA polymerase sigma factor 70 region 4 type 2" evidence="8">
    <location>
        <begin position="195"/>
        <end position="246"/>
    </location>
</feature>
<dbReference type="SUPFAM" id="SSF88946">
    <property type="entry name" value="Sigma2 domain of RNA polymerase sigma factors"/>
    <property type="match status" value="1"/>
</dbReference>
<dbReference type="KEGG" id="pbor:BSF38_03463"/>
<reference evidence="10" key="1">
    <citation type="submission" date="2016-12" db="EMBL/GenBank/DDBJ databases">
        <title>Comparative genomics of four Isosphaeraceae planctomycetes: a common pool of plasmids and glycoside hydrolase genes.</title>
        <authorList>
            <person name="Ivanova A."/>
        </authorList>
    </citation>
    <scope>NUCLEOTIDE SEQUENCE [LARGE SCALE GENOMIC DNA]</scope>
    <source>
        <strain evidence="10">PX4</strain>
    </source>
</reference>
<evidence type="ECO:0000259" key="7">
    <source>
        <dbReference type="Pfam" id="PF04542"/>
    </source>
</evidence>
<dbReference type="CDD" id="cd06171">
    <property type="entry name" value="Sigma70_r4"/>
    <property type="match status" value="1"/>
</dbReference>
<keyword evidence="2" id="KW-0805">Transcription regulation</keyword>
<feature type="domain" description="RNA polymerase sigma-70 region 2" evidence="7">
    <location>
        <begin position="94"/>
        <end position="160"/>
    </location>
</feature>
<gene>
    <name evidence="9" type="primary">sigW_9</name>
    <name evidence="9" type="ORF">BSF38_03463</name>
</gene>
<feature type="compositionally biased region" description="Polar residues" evidence="6">
    <location>
        <begin position="51"/>
        <end position="67"/>
    </location>
</feature>
<dbReference type="AlphaFoldDB" id="A0A1U7CSM3"/>
<keyword evidence="3" id="KW-0731">Sigma factor</keyword>
<organism evidence="9 10">
    <name type="scientific">Paludisphaera borealis</name>
    <dbReference type="NCBI Taxonomy" id="1387353"/>
    <lineage>
        <taxon>Bacteria</taxon>
        <taxon>Pseudomonadati</taxon>
        <taxon>Planctomycetota</taxon>
        <taxon>Planctomycetia</taxon>
        <taxon>Isosphaerales</taxon>
        <taxon>Isosphaeraceae</taxon>
        <taxon>Paludisphaera</taxon>
    </lineage>
</organism>
<dbReference type="GO" id="GO:0016987">
    <property type="term" value="F:sigma factor activity"/>
    <property type="evidence" value="ECO:0007669"/>
    <property type="project" value="UniProtKB-KW"/>
</dbReference>
<dbReference type="NCBIfam" id="TIGR02937">
    <property type="entry name" value="sigma70-ECF"/>
    <property type="match status" value="1"/>
</dbReference>
<accession>A0A1U7CSM3</accession>
<sequence length="265" mass="29789">MRKPTDSVPSPSPEDADRANQAKTAGNDGSLIGGPVNPPDRNRDRLKVGPTTVTPSLDTTAVTATSGSEDEASLNDAWLVERARHGDHAAFAVLVRRYERKLIRVLARLVRDPEHARDLAQETFWRVYSRLDRFDSGRRFGPWLFRVGVNLGLDQLRRNKSEPPPPASIDRSYDDGRAPFDPPDPDPRIQAELAQEVQFILAQMPVSYRTILVLRDLEGFSSSEVAAIVGRREATVRWRLSKAREKFRLIWERRQDAAQEAATDG</sequence>
<feature type="region of interest" description="Disordered" evidence="6">
    <location>
        <begin position="156"/>
        <end position="187"/>
    </location>
</feature>
<dbReference type="InterPro" id="IPR013325">
    <property type="entry name" value="RNA_pol_sigma_r2"/>
</dbReference>
<evidence type="ECO:0000256" key="4">
    <source>
        <dbReference type="ARBA" id="ARBA00023125"/>
    </source>
</evidence>
<evidence type="ECO:0000259" key="8">
    <source>
        <dbReference type="Pfam" id="PF08281"/>
    </source>
</evidence>
<dbReference type="GO" id="GO:0003677">
    <property type="term" value="F:DNA binding"/>
    <property type="evidence" value="ECO:0007669"/>
    <property type="project" value="UniProtKB-KW"/>
</dbReference>
<dbReference type="Pfam" id="PF04542">
    <property type="entry name" value="Sigma70_r2"/>
    <property type="match status" value="1"/>
</dbReference>
<dbReference type="InterPro" id="IPR013324">
    <property type="entry name" value="RNA_pol_sigma_r3/r4-like"/>
</dbReference>
<comment type="similarity">
    <text evidence="1">Belongs to the sigma-70 factor family. ECF subfamily.</text>
</comment>
<proteinExistence type="inferred from homology"/>
<dbReference type="InterPro" id="IPR039425">
    <property type="entry name" value="RNA_pol_sigma-70-like"/>
</dbReference>
<dbReference type="PANTHER" id="PTHR43133:SF8">
    <property type="entry name" value="RNA POLYMERASE SIGMA FACTOR HI_1459-RELATED"/>
    <property type="match status" value="1"/>
</dbReference>